<dbReference type="Pfam" id="PF00691">
    <property type="entry name" value="OmpA"/>
    <property type="match status" value="1"/>
</dbReference>
<dbReference type="PRINTS" id="PR01021">
    <property type="entry name" value="OMPADOMAIN"/>
</dbReference>
<evidence type="ECO:0000256" key="3">
    <source>
        <dbReference type="ARBA" id="ARBA00023237"/>
    </source>
</evidence>
<dbReference type="Proteomes" id="UP000245489">
    <property type="component" value="Unassembled WGS sequence"/>
</dbReference>
<dbReference type="InterPro" id="IPR050330">
    <property type="entry name" value="Bact_OuterMem_StrucFunc"/>
</dbReference>
<evidence type="ECO:0000256" key="4">
    <source>
        <dbReference type="PROSITE-ProRule" id="PRU00473"/>
    </source>
</evidence>
<comment type="subcellular location">
    <subcellularLocation>
        <location evidence="1">Cell outer membrane</location>
    </subcellularLocation>
</comment>
<organism evidence="8 9">
    <name type="scientific">Arcicella aurantiaca</name>
    <dbReference type="NCBI Taxonomy" id="591202"/>
    <lineage>
        <taxon>Bacteria</taxon>
        <taxon>Pseudomonadati</taxon>
        <taxon>Bacteroidota</taxon>
        <taxon>Cytophagia</taxon>
        <taxon>Cytophagales</taxon>
        <taxon>Flectobacillaceae</taxon>
        <taxon>Arcicella</taxon>
    </lineage>
</organism>
<keyword evidence="2 4" id="KW-0472">Membrane</keyword>
<dbReference type="PROSITE" id="PS51257">
    <property type="entry name" value="PROKAR_LIPOPROTEIN"/>
    <property type="match status" value="1"/>
</dbReference>
<dbReference type="Gene3D" id="2.60.40.1120">
    <property type="entry name" value="Carboxypeptidase-like, regulatory domain"/>
    <property type="match status" value="1"/>
</dbReference>
<protein>
    <submittedName>
        <fullName evidence="8">OmpA family protein</fullName>
    </submittedName>
</protein>
<dbReference type="PANTHER" id="PTHR30329">
    <property type="entry name" value="STATOR ELEMENT OF FLAGELLAR MOTOR COMPLEX"/>
    <property type="match status" value="1"/>
</dbReference>
<dbReference type="PROSITE" id="PS51123">
    <property type="entry name" value="OMPA_2"/>
    <property type="match status" value="1"/>
</dbReference>
<reference evidence="8 9" key="1">
    <citation type="submission" date="2018-05" db="EMBL/GenBank/DDBJ databases">
        <title>Genomic Encyclopedia of Archaeal and Bacterial Type Strains, Phase II (KMG-II): from individual species to whole genera.</title>
        <authorList>
            <person name="Goeker M."/>
        </authorList>
    </citation>
    <scope>NUCLEOTIDE SEQUENCE [LARGE SCALE GENOMIC DNA]</scope>
    <source>
        <strain evidence="8 9">DSM 22214</strain>
    </source>
</reference>
<dbReference type="GO" id="GO:0009279">
    <property type="term" value="C:cell outer membrane"/>
    <property type="evidence" value="ECO:0007669"/>
    <property type="project" value="UniProtKB-SubCell"/>
</dbReference>
<evidence type="ECO:0000313" key="8">
    <source>
        <dbReference type="EMBL" id="PWK29460.1"/>
    </source>
</evidence>
<keyword evidence="9" id="KW-1185">Reference proteome</keyword>
<evidence type="ECO:0000256" key="5">
    <source>
        <dbReference type="SAM" id="MobiDB-lite"/>
    </source>
</evidence>
<name>A0A316EFV7_9BACT</name>
<dbReference type="InterPro" id="IPR006665">
    <property type="entry name" value="OmpA-like"/>
</dbReference>
<sequence length="469" mass="51348">MKRLFLLFSVAILLQSCLGTYPQGSGGYPTNGGNSDGGNSTGGNQYPSGGDRPQTSPQTNPNNYPSNPQSRSGRSADNDLVVGNIRLTEQYTILYLTFTNTHRAGNVQDRNGKSYYDDGTQNVAFQENAVLIAANGARTFRAIKADNIPFLNDVKARDLTKYGRRLQPGESLNFVAYFERLDKGLESFDLNECNSDNYVCWNVYNLTVSNPSDVINQPTPTKTTPVPTPTPPTNTDNTPTKSRTKSGKVGEVDNTPPPAPVATNVIVSGIVRDVKTNRPISATIDYKLSSSKQVIDSVQSFASTGVYRMSLQKGQVYTYTTSARGYLATNDVVDLSKTAGGQKVTKDIYLTPIAVGDKIVLKNIYFEVSKSDLLPASYAELNKLVTMMQDNPMMEIRLEGHTDIVGDSEANLELSQDRVDACETYLVKQGIPSARIQAVGYGDTRPIVKKGTDEERKVNRRVEFVVLKL</sequence>
<dbReference type="AlphaFoldDB" id="A0A316EFV7"/>
<dbReference type="CDD" id="cd07185">
    <property type="entry name" value="OmpA_C-like"/>
    <property type="match status" value="1"/>
</dbReference>
<feature type="compositionally biased region" description="Gly residues" evidence="5">
    <location>
        <begin position="28"/>
        <end position="41"/>
    </location>
</feature>
<feature type="compositionally biased region" description="Polar residues" evidence="5">
    <location>
        <begin position="53"/>
        <end position="75"/>
    </location>
</feature>
<feature type="region of interest" description="Disordered" evidence="5">
    <location>
        <begin position="214"/>
        <end position="259"/>
    </location>
</feature>
<dbReference type="PANTHER" id="PTHR30329:SF21">
    <property type="entry name" value="LIPOPROTEIN YIAD-RELATED"/>
    <property type="match status" value="1"/>
</dbReference>
<feature type="region of interest" description="Disordered" evidence="5">
    <location>
        <begin position="28"/>
        <end position="77"/>
    </location>
</feature>
<feature type="signal peptide" evidence="6">
    <location>
        <begin position="1"/>
        <end position="21"/>
    </location>
</feature>
<dbReference type="Gene3D" id="3.30.1330.60">
    <property type="entry name" value="OmpA-like domain"/>
    <property type="match status" value="1"/>
</dbReference>
<dbReference type="RefSeq" id="WP_109741081.1">
    <property type="nucleotide sequence ID" value="NZ_QGGO01000001.1"/>
</dbReference>
<evidence type="ECO:0000256" key="2">
    <source>
        <dbReference type="ARBA" id="ARBA00023136"/>
    </source>
</evidence>
<feature type="chain" id="PRO_5016395929" evidence="6">
    <location>
        <begin position="22"/>
        <end position="469"/>
    </location>
</feature>
<gene>
    <name evidence="8" type="ORF">LV89_00300</name>
</gene>
<dbReference type="OrthoDB" id="1490539at2"/>
<proteinExistence type="predicted"/>
<accession>A0A316EFV7</accession>
<evidence type="ECO:0000259" key="7">
    <source>
        <dbReference type="PROSITE" id="PS51123"/>
    </source>
</evidence>
<dbReference type="SUPFAM" id="SSF103088">
    <property type="entry name" value="OmpA-like"/>
    <property type="match status" value="1"/>
</dbReference>
<comment type="caution">
    <text evidence="8">The sequence shown here is derived from an EMBL/GenBank/DDBJ whole genome shotgun (WGS) entry which is preliminary data.</text>
</comment>
<dbReference type="EMBL" id="QGGO01000001">
    <property type="protein sequence ID" value="PWK29460.1"/>
    <property type="molecule type" value="Genomic_DNA"/>
</dbReference>
<evidence type="ECO:0000256" key="1">
    <source>
        <dbReference type="ARBA" id="ARBA00004442"/>
    </source>
</evidence>
<evidence type="ECO:0000313" key="9">
    <source>
        <dbReference type="Proteomes" id="UP000245489"/>
    </source>
</evidence>
<keyword evidence="6" id="KW-0732">Signal</keyword>
<evidence type="ECO:0000256" key="6">
    <source>
        <dbReference type="SAM" id="SignalP"/>
    </source>
</evidence>
<dbReference type="InterPro" id="IPR036737">
    <property type="entry name" value="OmpA-like_sf"/>
</dbReference>
<dbReference type="InterPro" id="IPR006664">
    <property type="entry name" value="OMP_bac"/>
</dbReference>
<keyword evidence="3" id="KW-0998">Cell outer membrane</keyword>
<feature type="domain" description="OmpA-like" evidence="7">
    <location>
        <begin position="355"/>
        <end position="469"/>
    </location>
</feature>